<protein>
    <submittedName>
        <fullName evidence="1">Uncharacterized protein</fullName>
    </submittedName>
</protein>
<sequence>MDVHDIPPNWTSALSAPFRRISTLVLNRIRRFDDLTSQWDSLAETGYAKTSAEANTRLQRRIRETIAMPGPLGFASSGYFLGVIFMAFLLNRVQNIVVPSRHATSYDRQRSRQTLRQQLTDTRAASSWRYGLVYARLLMAYVLPVDFSSTRSRTIFRIPSIYLLLKALLVWTVVILQVAQFYPSNSSYSWVNSIGNAVKQRSMDDICWFSFLSACAALFIGALTNGLEGLHTTSNAPFNLFGYSFVLYIYASPVTHVNKSSGLPSRPDIHVLITMVLPLFQLTMTHIIEAHRQYAKARLVPTTITSLLSLIHFHLVTFHSFFSSSKKTLVASPSNSDVSSIFATSAYPLPTLVPSLVETFLIFIVLTTLALNALTQILTTGGIRGPLIGLIGHAGTLAPRWDEDFGVVLFRLGTASVEATCVKGFGNEVGGVEAGKLSDNPLRRPTFSRHGRSQFGRKLAIKAAQQERDGGLIELNRSGVVSVYNARTAVGGRVKTTAIKKGFWNEIKHVKASTRQEELWADSLLNVPWYRGLGKFVIQMWRLVKRVWVVMKRHVVGRGGEDVHENAPSEASDRRSASRELSLSADEREDVYERFLRGEDLGDEDDEDDGDFNPDSHVSDIASASDVEEESEQEEDGDEEDGEGMANDTLSLYADLSQDTSASSSSLTNPSVLLAHLASSGALTRQRYTNLLQLGPANSMLDSDAEWIMERRTVKSQHRSLEDDESRRNCVICTAEERQIICWPCRCLALCDDCRENLASRSAASKHICPCCRRNVEGFSRIFIP</sequence>
<evidence type="ECO:0000313" key="1">
    <source>
        <dbReference type="EMBL" id="KAI0089994.1"/>
    </source>
</evidence>
<proteinExistence type="predicted"/>
<reference evidence="1" key="1">
    <citation type="journal article" date="2021" name="Environ. Microbiol.">
        <title>Gene family expansions and transcriptome signatures uncover fungal adaptations to wood decay.</title>
        <authorList>
            <person name="Hage H."/>
            <person name="Miyauchi S."/>
            <person name="Viragh M."/>
            <person name="Drula E."/>
            <person name="Min B."/>
            <person name="Chaduli D."/>
            <person name="Navarro D."/>
            <person name="Favel A."/>
            <person name="Norest M."/>
            <person name="Lesage-Meessen L."/>
            <person name="Balint B."/>
            <person name="Merenyi Z."/>
            <person name="de Eugenio L."/>
            <person name="Morin E."/>
            <person name="Martinez A.T."/>
            <person name="Baldrian P."/>
            <person name="Stursova M."/>
            <person name="Martinez M.J."/>
            <person name="Novotny C."/>
            <person name="Magnuson J.K."/>
            <person name="Spatafora J.W."/>
            <person name="Maurice S."/>
            <person name="Pangilinan J."/>
            <person name="Andreopoulos W."/>
            <person name="LaButti K."/>
            <person name="Hundley H."/>
            <person name="Na H."/>
            <person name="Kuo A."/>
            <person name="Barry K."/>
            <person name="Lipzen A."/>
            <person name="Henrissat B."/>
            <person name="Riley R."/>
            <person name="Ahrendt S."/>
            <person name="Nagy L.G."/>
            <person name="Grigoriev I.V."/>
            <person name="Martin F."/>
            <person name="Rosso M.N."/>
        </authorList>
    </citation>
    <scope>NUCLEOTIDE SEQUENCE</scope>
    <source>
        <strain evidence="1">CBS 384.51</strain>
    </source>
</reference>
<dbReference type="Proteomes" id="UP001055072">
    <property type="component" value="Unassembled WGS sequence"/>
</dbReference>
<evidence type="ECO:0000313" key="2">
    <source>
        <dbReference type="Proteomes" id="UP001055072"/>
    </source>
</evidence>
<comment type="caution">
    <text evidence="1">The sequence shown here is derived from an EMBL/GenBank/DDBJ whole genome shotgun (WGS) entry which is preliminary data.</text>
</comment>
<dbReference type="EMBL" id="MU274909">
    <property type="protein sequence ID" value="KAI0089994.1"/>
    <property type="molecule type" value="Genomic_DNA"/>
</dbReference>
<organism evidence="1 2">
    <name type="scientific">Irpex rosettiformis</name>
    <dbReference type="NCBI Taxonomy" id="378272"/>
    <lineage>
        <taxon>Eukaryota</taxon>
        <taxon>Fungi</taxon>
        <taxon>Dikarya</taxon>
        <taxon>Basidiomycota</taxon>
        <taxon>Agaricomycotina</taxon>
        <taxon>Agaricomycetes</taxon>
        <taxon>Polyporales</taxon>
        <taxon>Irpicaceae</taxon>
        <taxon>Irpex</taxon>
    </lineage>
</organism>
<keyword evidence="2" id="KW-1185">Reference proteome</keyword>
<gene>
    <name evidence="1" type="ORF">BDY19DRAFT_941804</name>
</gene>
<accession>A0ACB8U798</accession>
<name>A0ACB8U798_9APHY</name>